<dbReference type="EMBL" id="CP094358">
    <property type="protein sequence ID" value="UOB17722.1"/>
    <property type="molecule type" value="Genomic_DNA"/>
</dbReference>
<sequence length="64" mass="7146">MKKLSKIKGIKILDKNAQRHINGKGQCDTYTGPISYGPEDCEAFHALPPYHQVCVLVSVECFPQ</sequence>
<protein>
    <submittedName>
        <fullName evidence="1">Uncharacterized protein</fullName>
    </submittedName>
</protein>
<evidence type="ECO:0000313" key="1">
    <source>
        <dbReference type="EMBL" id="UOB17722.1"/>
    </source>
</evidence>
<proteinExistence type="predicted"/>
<evidence type="ECO:0000313" key="2">
    <source>
        <dbReference type="Proteomes" id="UP000831290"/>
    </source>
</evidence>
<dbReference type="AlphaFoldDB" id="A0A9E6ZYV6"/>
<dbReference type="Proteomes" id="UP000831290">
    <property type="component" value="Chromosome"/>
</dbReference>
<accession>A0A9E6ZYV6</accession>
<keyword evidence="2" id="KW-1185">Reference proteome</keyword>
<reference evidence="1" key="1">
    <citation type="submission" date="2022-03" db="EMBL/GenBank/DDBJ databases">
        <title>Description of Abyssus ytuae gen. nov., sp. nov., a novel member of the family Flavobacteriaceae isolated from the sediment of Mariana Trench.</title>
        <authorList>
            <person name="Zhang J."/>
            <person name="Xu X."/>
        </authorList>
    </citation>
    <scope>NUCLEOTIDE SEQUENCE</scope>
    <source>
        <strain evidence="1">MT3330</strain>
    </source>
</reference>
<dbReference type="KEGG" id="fbm:MQE35_00140"/>
<gene>
    <name evidence="1" type="ORF">MQE35_00140</name>
</gene>
<dbReference type="RefSeq" id="WP_255843393.1">
    <property type="nucleotide sequence ID" value="NZ_CP094358.1"/>
</dbReference>
<organism evidence="1 2">
    <name type="scientific">Abyssalbus ytuae</name>
    <dbReference type="NCBI Taxonomy" id="2926907"/>
    <lineage>
        <taxon>Bacteria</taxon>
        <taxon>Pseudomonadati</taxon>
        <taxon>Bacteroidota</taxon>
        <taxon>Flavobacteriia</taxon>
        <taxon>Flavobacteriales</taxon>
        <taxon>Flavobacteriaceae</taxon>
        <taxon>Abyssalbus</taxon>
    </lineage>
</organism>
<name>A0A9E6ZYV6_9FLAO</name>